<organism evidence="2 3">
    <name type="scientific">Pseudahrensia aquimaris</name>
    <dbReference type="NCBI Taxonomy" id="744461"/>
    <lineage>
        <taxon>Bacteria</taxon>
        <taxon>Pseudomonadati</taxon>
        <taxon>Pseudomonadota</taxon>
        <taxon>Alphaproteobacteria</taxon>
        <taxon>Hyphomicrobiales</taxon>
        <taxon>Ahrensiaceae</taxon>
        <taxon>Pseudahrensia</taxon>
    </lineage>
</organism>
<protein>
    <submittedName>
        <fullName evidence="2">MaoC family dehydratase</fullName>
    </submittedName>
</protein>
<evidence type="ECO:0000313" key="2">
    <source>
        <dbReference type="EMBL" id="MFD0915811.1"/>
    </source>
</evidence>
<dbReference type="SUPFAM" id="SSF54637">
    <property type="entry name" value="Thioesterase/thiol ester dehydrase-isomerase"/>
    <property type="match status" value="1"/>
</dbReference>
<dbReference type="PANTHER" id="PTHR42993:SF1">
    <property type="entry name" value="MAOC-LIKE DEHYDRATASE DOMAIN-CONTAINING PROTEIN"/>
    <property type="match status" value="1"/>
</dbReference>
<feature type="domain" description="MaoC-like" evidence="1">
    <location>
        <begin position="12"/>
        <end position="131"/>
    </location>
</feature>
<dbReference type="Proteomes" id="UP001597101">
    <property type="component" value="Unassembled WGS sequence"/>
</dbReference>
<name>A0ABW3FBI8_9HYPH</name>
<accession>A0ABW3FBI8</accession>
<evidence type="ECO:0000313" key="3">
    <source>
        <dbReference type="Proteomes" id="UP001597101"/>
    </source>
</evidence>
<dbReference type="InterPro" id="IPR029069">
    <property type="entry name" value="HotDog_dom_sf"/>
</dbReference>
<gene>
    <name evidence="2" type="ORF">ACFQ14_05275</name>
</gene>
<comment type="caution">
    <text evidence="2">The sequence shown here is derived from an EMBL/GenBank/DDBJ whole genome shotgun (WGS) entry which is preliminary data.</text>
</comment>
<keyword evidence="3" id="KW-1185">Reference proteome</keyword>
<dbReference type="EMBL" id="JBHTJV010000003">
    <property type="protein sequence ID" value="MFD0915811.1"/>
    <property type="molecule type" value="Genomic_DNA"/>
</dbReference>
<dbReference type="RefSeq" id="WP_377211657.1">
    <property type="nucleotide sequence ID" value="NZ_JBHTJV010000003.1"/>
</dbReference>
<dbReference type="InterPro" id="IPR002539">
    <property type="entry name" value="MaoC-like_dom"/>
</dbReference>
<dbReference type="InterPro" id="IPR039375">
    <property type="entry name" value="NodN-like"/>
</dbReference>
<proteinExistence type="predicted"/>
<evidence type="ECO:0000259" key="1">
    <source>
        <dbReference type="Pfam" id="PF01575"/>
    </source>
</evidence>
<dbReference type="PANTHER" id="PTHR42993">
    <property type="entry name" value="MAOC-LIKE DEHYDRATASE DOMAIN-CONTAINING PROTEIN"/>
    <property type="match status" value="1"/>
</dbReference>
<sequence length="158" mass="17487">MSETITLDELKAQVGGEPRYSRWFTLDQKRIDLFADVTEDWQFIHVKPEAAAKTQFGGTIAHGFLSLSMLSAMSFDCEPSLENIEMGVNYGFDKIRFTAPVAVGSRVRGKFTTLSVDEKSPTNILVTKRVDVEIEGGKRPALTSEWLGLTVLKKEGAA</sequence>
<reference evidence="3" key="1">
    <citation type="journal article" date="2019" name="Int. J. Syst. Evol. Microbiol.">
        <title>The Global Catalogue of Microorganisms (GCM) 10K type strain sequencing project: providing services to taxonomists for standard genome sequencing and annotation.</title>
        <authorList>
            <consortium name="The Broad Institute Genomics Platform"/>
            <consortium name="The Broad Institute Genome Sequencing Center for Infectious Disease"/>
            <person name="Wu L."/>
            <person name="Ma J."/>
        </authorList>
    </citation>
    <scope>NUCLEOTIDE SEQUENCE [LARGE SCALE GENOMIC DNA]</scope>
    <source>
        <strain evidence="3">CCUG 60023</strain>
    </source>
</reference>
<dbReference type="CDD" id="cd03450">
    <property type="entry name" value="NodN"/>
    <property type="match status" value="1"/>
</dbReference>
<dbReference type="Pfam" id="PF01575">
    <property type="entry name" value="MaoC_dehydratas"/>
    <property type="match status" value="1"/>
</dbReference>
<dbReference type="Gene3D" id="3.10.129.10">
    <property type="entry name" value="Hotdog Thioesterase"/>
    <property type="match status" value="1"/>
</dbReference>